<keyword evidence="2" id="KW-1185">Reference proteome</keyword>
<organism evidence="1 2">
    <name type="scientific">Asticcacaulis currens</name>
    <dbReference type="NCBI Taxonomy" id="2984210"/>
    <lineage>
        <taxon>Bacteria</taxon>
        <taxon>Pseudomonadati</taxon>
        <taxon>Pseudomonadota</taxon>
        <taxon>Alphaproteobacteria</taxon>
        <taxon>Caulobacterales</taxon>
        <taxon>Caulobacteraceae</taxon>
        <taxon>Asticcacaulis</taxon>
    </lineage>
</organism>
<accession>A0ABT5IBU6</accession>
<protein>
    <submittedName>
        <fullName evidence="1">Uncharacterized protein</fullName>
    </submittedName>
</protein>
<dbReference type="Proteomes" id="UP001216595">
    <property type="component" value="Unassembled WGS sequence"/>
</dbReference>
<evidence type="ECO:0000313" key="2">
    <source>
        <dbReference type="Proteomes" id="UP001216595"/>
    </source>
</evidence>
<reference evidence="1 2" key="1">
    <citation type="submission" date="2023-01" db="EMBL/GenBank/DDBJ databases">
        <title>Novel species of the genus Asticcacaulis isolated from rivers.</title>
        <authorList>
            <person name="Lu H."/>
        </authorList>
    </citation>
    <scope>NUCLEOTIDE SEQUENCE [LARGE SCALE GENOMIC DNA]</scope>
    <source>
        <strain evidence="1 2">DXS10W</strain>
    </source>
</reference>
<evidence type="ECO:0000313" key="1">
    <source>
        <dbReference type="EMBL" id="MDC7693608.1"/>
    </source>
</evidence>
<comment type="caution">
    <text evidence="1">The sequence shown here is derived from an EMBL/GenBank/DDBJ whole genome shotgun (WGS) entry which is preliminary data.</text>
</comment>
<sequence>MPVPNYQAVILLHRLRIRARRLRDVNQTAGNASIADIYARIDVWLEGQMAHAIAAKR</sequence>
<dbReference type="EMBL" id="JAQQKW010000002">
    <property type="protein sequence ID" value="MDC7693608.1"/>
    <property type="molecule type" value="Genomic_DNA"/>
</dbReference>
<gene>
    <name evidence="1" type="ORF">PQU94_04855</name>
</gene>
<dbReference type="RefSeq" id="WP_272740364.1">
    <property type="nucleotide sequence ID" value="NZ_JAQQKW010000002.1"/>
</dbReference>
<name>A0ABT5IBU6_9CAUL</name>
<proteinExistence type="predicted"/>